<comment type="caution">
    <text evidence="2">The sequence shown here is derived from an EMBL/GenBank/DDBJ whole genome shotgun (WGS) entry which is preliminary data.</text>
</comment>
<dbReference type="OrthoDB" id="385596at2759"/>
<dbReference type="AlphaFoldDB" id="A0A1J1GZ66"/>
<proteinExistence type="predicted"/>
<accession>A0A1J1GZ66</accession>
<dbReference type="EMBL" id="CVMV01000110">
    <property type="protein sequence ID" value="CRG97749.1"/>
    <property type="molecule type" value="Genomic_DNA"/>
</dbReference>
<organism evidence="2 3">
    <name type="scientific">Plasmodium gallinaceum</name>
    <dbReference type="NCBI Taxonomy" id="5849"/>
    <lineage>
        <taxon>Eukaryota</taxon>
        <taxon>Sar</taxon>
        <taxon>Alveolata</taxon>
        <taxon>Apicomplexa</taxon>
        <taxon>Aconoidasida</taxon>
        <taxon>Haemosporida</taxon>
        <taxon>Plasmodiidae</taxon>
        <taxon>Plasmodium</taxon>
        <taxon>Plasmodium (Haemamoeba)</taxon>
    </lineage>
</organism>
<dbReference type="Proteomes" id="UP000220797">
    <property type="component" value="Unassembled WGS sequence"/>
</dbReference>
<keyword evidence="1" id="KW-1133">Transmembrane helix</keyword>
<sequence>MNIYLNSKYKKFRITLLILYFSLIKLNAIKINNKKKSELPHEYVEKSIPLNKVIPYFDEVMTIHQDKVLKKVSSGDNICIKSIKNHHSLNPSSEIKYKINSQEFLVETNHDGNIYNYTKKILTNLGFDLCNKILELFIPSNKHICEFHSFYNYFLYINYVKNEKIEKIKEELQKGKFIFIKLPEIFNLNLSVANFSENEYNIKSGILENNLIKIDVTDIMLNNICSNYDKEKESDNKKKIYNKSHNVNEEKNIRFAILTSHELSDIIIFSFKIININSIRNYKNMKNIVKLKKDIKNIYMEWEEWSPCYNSCENNFAYKCRYNKCIDDKNSFCDKNFHINFNECESTLCKEPLKDEDNKEIKKEIDFPSNIEKVIYDDEEMLRDNKDKKNVNFFMWLINDKKLSLGLLIFVIGIIILSCIYCYVNSSLNFHNDEEYYVSKYR</sequence>
<evidence type="ECO:0000313" key="3">
    <source>
        <dbReference type="Proteomes" id="UP000220797"/>
    </source>
</evidence>
<protein>
    <submittedName>
        <fullName evidence="2">Uncharacterized protein</fullName>
    </submittedName>
</protein>
<reference evidence="2" key="1">
    <citation type="submission" date="2015-04" db="EMBL/GenBank/DDBJ databases">
        <authorList>
            <consortium name="Pathogen Informatics"/>
        </authorList>
    </citation>
    <scope>NUCLEOTIDE SEQUENCE [LARGE SCALE GENOMIC DNA]</scope>
    <source>
        <strain evidence="2">8A</strain>
    </source>
</reference>
<keyword evidence="1" id="KW-0472">Membrane</keyword>
<keyword evidence="3" id="KW-1185">Reference proteome</keyword>
<dbReference type="RefSeq" id="XP_028530550.1">
    <property type="nucleotide sequence ID" value="XM_028674170.1"/>
</dbReference>
<evidence type="ECO:0000313" key="2">
    <source>
        <dbReference type="EMBL" id="CRG97749.1"/>
    </source>
</evidence>
<dbReference type="GeneID" id="39733860"/>
<name>A0A1J1GZ66_PLAGA</name>
<gene>
    <name evidence="2" type="ORF">PGAL8A_00532700</name>
</gene>
<evidence type="ECO:0000256" key="1">
    <source>
        <dbReference type="SAM" id="Phobius"/>
    </source>
</evidence>
<feature type="transmembrane region" description="Helical" evidence="1">
    <location>
        <begin position="403"/>
        <end position="424"/>
    </location>
</feature>
<dbReference type="VEuPathDB" id="PlasmoDB:PGAL8A_00532700"/>
<keyword evidence="1" id="KW-0812">Transmembrane</keyword>